<dbReference type="AlphaFoldDB" id="A0A1T4N6U9"/>
<evidence type="ECO:0000313" key="3">
    <source>
        <dbReference type="Proteomes" id="UP000190637"/>
    </source>
</evidence>
<evidence type="ECO:0000313" key="2">
    <source>
        <dbReference type="EMBL" id="SJZ75050.1"/>
    </source>
</evidence>
<gene>
    <name evidence="2" type="ORF">SAMN02745673_01307</name>
</gene>
<name>A0A1T4N6U9_9ACTN</name>
<protein>
    <submittedName>
        <fullName evidence="2">Uncharacterized protein</fullName>
    </submittedName>
</protein>
<evidence type="ECO:0000256" key="1">
    <source>
        <dbReference type="SAM" id="MobiDB-lite"/>
    </source>
</evidence>
<sequence>MPEFPDVADGHVRPRERGETATHRVHLTLFTLGKR</sequence>
<accession>A0A1T4N6U9</accession>
<dbReference type="Proteomes" id="UP000190637">
    <property type="component" value="Unassembled WGS sequence"/>
</dbReference>
<reference evidence="2 3" key="1">
    <citation type="submission" date="2017-02" db="EMBL/GenBank/DDBJ databases">
        <authorList>
            <person name="Peterson S.W."/>
        </authorList>
    </citation>
    <scope>NUCLEOTIDE SEQUENCE [LARGE SCALE GENOMIC DNA]</scope>
    <source>
        <strain evidence="2 3">DSM 45154</strain>
    </source>
</reference>
<proteinExistence type="predicted"/>
<feature type="compositionally biased region" description="Basic and acidic residues" evidence="1">
    <location>
        <begin position="8"/>
        <end position="20"/>
    </location>
</feature>
<keyword evidence="3" id="KW-1185">Reference proteome</keyword>
<feature type="region of interest" description="Disordered" evidence="1">
    <location>
        <begin position="1"/>
        <end position="20"/>
    </location>
</feature>
<dbReference type="EMBL" id="FUWS01000003">
    <property type="protein sequence ID" value="SJZ75050.1"/>
    <property type="molecule type" value="Genomic_DNA"/>
</dbReference>
<dbReference type="STRING" id="1122192.SAMN02745673_01307"/>
<organism evidence="2 3">
    <name type="scientific">Marinactinospora thermotolerans DSM 45154</name>
    <dbReference type="NCBI Taxonomy" id="1122192"/>
    <lineage>
        <taxon>Bacteria</taxon>
        <taxon>Bacillati</taxon>
        <taxon>Actinomycetota</taxon>
        <taxon>Actinomycetes</taxon>
        <taxon>Streptosporangiales</taxon>
        <taxon>Nocardiopsidaceae</taxon>
        <taxon>Marinactinospora</taxon>
    </lineage>
</organism>